<keyword evidence="3" id="KW-0238">DNA-binding</keyword>
<keyword evidence="4" id="KW-0804">Transcription</keyword>
<evidence type="ECO:0000313" key="6">
    <source>
        <dbReference type="EMBL" id="TPR26283.1"/>
    </source>
</evidence>
<evidence type="ECO:0000256" key="2">
    <source>
        <dbReference type="ARBA" id="ARBA00023015"/>
    </source>
</evidence>
<proteinExistence type="inferred from homology"/>
<evidence type="ECO:0000313" key="8">
    <source>
        <dbReference type="Proteomes" id="UP000777560"/>
    </source>
</evidence>
<evidence type="ECO:0000313" key="9">
    <source>
        <dbReference type="Proteomes" id="UP000784700"/>
    </source>
</evidence>
<feature type="domain" description="HTH lysR-type" evidence="5">
    <location>
        <begin position="1"/>
        <end position="58"/>
    </location>
</feature>
<evidence type="ECO:0000256" key="1">
    <source>
        <dbReference type="ARBA" id="ARBA00009437"/>
    </source>
</evidence>
<comment type="caution">
    <text evidence="7">The sequence shown here is derived from an EMBL/GenBank/DDBJ whole genome shotgun (WGS) entry which is preliminary data.</text>
</comment>
<dbReference type="PANTHER" id="PTHR30419">
    <property type="entry name" value="HTH-TYPE TRANSCRIPTIONAL REGULATOR YBHD"/>
    <property type="match status" value="1"/>
</dbReference>
<dbReference type="EMBL" id="QUBG01000007">
    <property type="protein sequence ID" value="TPR43112.1"/>
    <property type="molecule type" value="Genomic_DNA"/>
</dbReference>
<dbReference type="InterPro" id="IPR005119">
    <property type="entry name" value="LysR_subst-bd"/>
</dbReference>
<evidence type="ECO:0000256" key="3">
    <source>
        <dbReference type="ARBA" id="ARBA00023125"/>
    </source>
</evidence>
<keyword evidence="8" id="KW-1185">Reference proteome</keyword>
<dbReference type="SUPFAM" id="SSF53850">
    <property type="entry name" value="Periplasmic binding protein-like II"/>
    <property type="match status" value="1"/>
</dbReference>
<evidence type="ECO:0000313" key="7">
    <source>
        <dbReference type="EMBL" id="TPR43112.1"/>
    </source>
</evidence>
<evidence type="ECO:0000256" key="4">
    <source>
        <dbReference type="ARBA" id="ARBA00023163"/>
    </source>
</evidence>
<dbReference type="Proteomes" id="UP000784700">
    <property type="component" value="Unassembled WGS sequence"/>
</dbReference>
<dbReference type="GO" id="GO:0003700">
    <property type="term" value="F:DNA-binding transcription factor activity"/>
    <property type="evidence" value="ECO:0007669"/>
    <property type="project" value="InterPro"/>
</dbReference>
<dbReference type="AlphaFoldDB" id="A0A9Q8ILY9"/>
<dbReference type="RefSeq" id="WP_140925729.1">
    <property type="nucleotide sequence ID" value="NZ_QUAU01000001.1"/>
</dbReference>
<sequence>MNTRDLEYFISLTEIKIFSKVAEEFNVSQPTITFALKRLEKEMDAKLIIRHRTHGELIVTDSGKQLLKHARAIIRHFEVAKQNIENLKSNKISIGLPPIIETRYFPKIAQHLKEEKLLGNINTFEYGSETTLDALKSGELDIALIGSINPMEDARIETEEIDQIPFYVYVSKDNHLAKQSSIKFSDLKHEDFILFKQGFVQNESFRQLTKKNGMHPNIILRSNETNNIMNLISNDVGIGFFNSFVNYPDSVVRLKLEDDNMPKFVTNLVYLKSHYFNELQQKVLDNIRHSIK</sequence>
<dbReference type="PRINTS" id="PR00039">
    <property type="entry name" value="HTHLYSR"/>
</dbReference>
<dbReference type="GO" id="GO:0005829">
    <property type="term" value="C:cytosol"/>
    <property type="evidence" value="ECO:0007669"/>
    <property type="project" value="TreeGrafter"/>
</dbReference>
<dbReference type="PROSITE" id="PS50931">
    <property type="entry name" value="HTH_LYSR"/>
    <property type="match status" value="1"/>
</dbReference>
<dbReference type="Gene3D" id="3.40.190.290">
    <property type="match status" value="1"/>
</dbReference>
<dbReference type="InterPro" id="IPR036390">
    <property type="entry name" value="WH_DNA-bd_sf"/>
</dbReference>
<dbReference type="Gene3D" id="1.10.10.10">
    <property type="entry name" value="Winged helix-like DNA-binding domain superfamily/Winged helix DNA-binding domain"/>
    <property type="match status" value="1"/>
</dbReference>
<dbReference type="InterPro" id="IPR036388">
    <property type="entry name" value="WH-like_DNA-bd_sf"/>
</dbReference>
<organism evidence="7 9">
    <name type="scientific">Apilactobacillus micheneri</name>
    <dbReference type="NCBI Taxonomy" id="1899430"/>
    <lineage>
        <taxon>Bacteria</taxon>
        <taxon>Bacillati</taxon>
        <taxon>Bacillota</taxon>
        <taxon>Bacilli</taxon>
        <taxon>Lactobacillales</taxon>
        <taxon>Lactobacillaceae</taxon>
        <taxon>Apilactobacillus</taxon>
    </lineage>
</organism>
<dbReference type="InterPro" id="IPR050950">
    <property type="entry name" value="HTH-type_LysR_regulators"/>
</dbReference>
<dbReference type="PANTHER" id="PTHR30419:SF8">
    <property type="entry name" value="NITROGEN ASSIMILATION TRANSCRIPTIONAL ACTIVATOR-RELATED"/>
    <property type="match status" value="1"/>
</dbReference>
<dbReference type="SUPFAM" id="SSF46785">
    <property type="entry name" value="Winged helix' DNA-binding domain"/>
    <property type="match status" value="1"/>
</dbReference>
<keyword evidence="2" id="KW-0805">Transcription regulation</keyword>
<accession>A0A9Q8ILY9</accession>
<gene>
    <name evidence="6" type="ORF">DY114_00890</name>
    <name evidence="7" type="ORF">DY130_06415</name>
</gene>
<reference evidence="7 8" key="1">
    <citation type="submission" date="2018-08" db="EMBL/GenBank/DDBJ databases">
        <title>Comparative genomics of wild bee and flower associated Lactobacillus reveals potential adaptation to the bee host.</title>
        <authorList>
            <person name="Vuong H.Q."/>
            <person name="Mcfrederick Q.S."/>
        </authorList>
    </citation>
    <scope>NUCLEOTIDE SEQUENCE</scope>
    <source>
        <strain evidence="6 8">HV_13</strain>
        <strain evidence="7">HV_63</strain>
    </source>
</reference>
<dbReference type="Pfam" id="PF03466">
    <property type="entry name" value="LysR_substrate"/>
    <property type="match status" value="1"/>
</dbReference>
<evidence type="ECO:0000259" key="5">
    <source>
        <dbReference type="PROSITE" id="PS50931"/>
    </source>
</evidence>
<dbReference type="Proteomes" id="UP000777560">
    <property type="component" value="Unassembled WGS sequence"/>
</dbReference>
<protein>
    <submittedName>
        <fullName evidence="7">LysR family transcriptional regulator</fullName>
    </submittedName>
</protein>
<comment type="similarity">
    <text evidence="1">Belongs to the LysR transcriptional regulatory family.</text>
</comment>
<name>A0A9Q8ILY9_9LACO</name>
<dbReference type="Pfam" id="PF00126">
    <property type="entry name" value="HTH_1"/>
    <property type="match status" value="1"/>
</dbReference>
<dbReference type="GO" id="GO:0003677">
    <property type="term" value="F:DNA binding"/>
    <property type="evidence" value="ECO:0007669"/>
    <property type="project" value="UniProtKB-KW"/>
</dbReference>
<dbReference type="InterPro" id="IPR000847">
    <property type="entry name" value="LysR_HTH_N"/>
</dbReference>
<dbReference type="EMBL" id="QUAV01000001">
    <property type="protein sequence ID" value="TPR26283.1"/>
    <property type="molecule type" value="Genomic_DNA"/>
</dbReference>
<dbReference type="GeneID" id="58108306"/>